<dbReference type="InterPro" id="IPR009057">
    <property type="entry name" value="Homeodomain-like_sf"/>
</dbReference>
<keyword evidence="1" id="KW-0805">Transcription regulation</keyword>
<comment type="caution">
    <text evidence="6">The sequence shown here is derived from an EMBL/GenBank/DDBJ whole genome shotgun (WGS) entry which is preliminary data.</text>
</comment>
<evidence type="ECO:0000256" key="4">
    <source>
        <dbReference type="PROSITE-ProRule" id="PRU00335"/>
    </source>
</evidence>
<evidence type="ECO:0000313" key="6">
    <source>
        <dbReference type="EMBL" id="MBB2968469.1"/>
    </source>
</evidence>
<dbReference type="Gene3D" id="1.10.357.10">
    <property type="entry name" value="Tetracycline Repressor, domain 2"/>
    <property type="match status" value="1"/>
</dbReference>
<evidence type="ECO:0000256" key="1">
    <source>
        <dbReference type="ARBA" id="ARBA00023015"/>
    </source>
</evidence>
<dbReference type="EMBL" id="JACHVP010000004">
    <property type="protein sequence ID" value="MBB2968469.1"/>
    <property type="molecule type" value="Genomic_DNA"/>
</dbReference>
<keyword evidence="7" id="KW-1185">Reference proteome</keyword>
<dbReference type="GO" id="GO:0000976">
    <property type="term" value="F:transcription cis-regulatory region binding"/>
    <property type="evidence" value="ECO:0007669"/>
    <property type="project" value="TreeGrafter"/>
</dbReference>
<proteinExistence type="predicted"/>
<evidence type="ECO:0000256" key="3">
    <source>
        <dbReference type="ARBA" id="ARBA00023163"/>
    </source>
</evidence>
<gene>
    <name evidence="6" type="ORF">FHX33_003245</name>
</gene>
<dbReference type="PROSITE" id="PS50977">
    <property type="entry name" value="HTH_TETR_2"/>
    <property type="match status" value="1"/>
</dbReference>
<sequence>MAHARETLGAPRARLSRERIIEAGMMLAQGADASAISVRSIGSALGVDPTAAYRHFPNKHALMQALLDELLTRVLARVDLAADWRSRLRSVAVATLDVFTLYPAIAVEATVLTTNGPAETRTIELILAAFAEAGLDSAPMVRHYALFSSLVLSGAAGIARARSSDGLWLEGPLRVDPTEHPHVAANASELVALRDREIFLFGVESILEAAERHAAP</sequence>
<organism evidence="6 7">
    <name type="scientific">Leifsonia aquatica</name>
    <name type="common">Corynebacterium aquaticum</name>
    <dbReference type="NCBI Taxonomy" id="144185"/>
    <lineage>
        <taxon>Bacteria</taxon>
        <taxon>Bacillati</taxon>
        <taxon>Actinomycetota</taxon>
        <taxon>Actinomycetes</taxon>
        <taxon>Micrococcales</taxon>
        <taxon>Microbacteriaceae</taxon>
        <taxon>Leifsonia</taxon>
    </lineage>
</organism>
<dbReference type="SUPFAM" id="SSF46689">
    <property type="entry name" value="Homeodomain-like"/>
    <property type="match status" value="1"/>
</dbReference>
<keyword evidence="3" id="KW-0804">Transcription</keyword>
<dbReference type="SUPFAM" id="SSF48498">
    <property type="entry name" value="Tetracyclin repressor-like, C-terminal domain"/>
    <property type="match status" value="1"/>
</dbReference>
<dbReference type="Proteomes" id="UP000538196">
    <property type="component" value="Unassembled WGS sequence"/>
</dbReference>
<dbReference type="AlphaFoldDB" id="A0A7W4YLA4"/>
<dbReference type="InterPro" id="IPR050109">
    <property type="entry name" value="HTH-type_TetR-like_transc_reg"/>
</dbReference>
<dbReference type="PANTHER" id="PTHR30055">
    <property type="entry name" value="HTH-TYPE TRANSCRIPTIONAL REGULATOR RUTR"/>
    <property type="match status" value="1"/>
</dbReference>
<evidence type="ECO:0000259" key="5">
    <source>
        <dbReference type="PROSITE" id="PS50977"/>
    </source>
</evidence>
<feature type="domain" description="HTH tetR-type" evidence="5">
    <location>
        <begin position="14"/>
        <end position="74"/>
    </location>
</feature>
<evidence type="ECO:0000256" key="2">
    <source>
        <dbReference type="ARBA" id="ARBA00023125"/>
    </source>
</evidence>
<evidence type="ECO:0000313" key="7">
    <source>
        <dbReference type="Proteomes" id="UP000538196"/>
    </source>
</evidence>
<protein>
    <submittedName>
        <fullName evidence="6">AcrR family transcriptional regulator</fullName>
    </submittedName>
</protein>
<dbReference type="InterPro" id="IPR001647">
    <property type="entry name" value="HTH_TetR"/>
</dbReference>
<dbReference type="Gene3D" id="1.10.10.60">
    <property type="entry name" value="Homeodomain-like"/>
    <property type="match status" value="1"/>
</dbReference>
<dbReference type="Pfam" id="PF00440">
    <property type="entry name" value="TetR_N"/>
    <property type="match status" value="1"/>
</dbReference>
<dbReference type="InterPro" id="IPR036271">
    <property type="entry name" value="Tet_transcr_reg_TetR-rel_C_sf"/>
</dbReference>
<accession>A0A7W4YLA4</accession>
<feature type="DNA-binding region" description="H-T-H motif" evidence="4">
    <location>
        <begin position="37"/>
        <end position="56"/>
    </location>
</feature>
<keyword evidence="2 4" id="KW-0238">DNA-binding</keyword>
<dbReference type="PANTHER" id="PTHR30055:SF151">
    <property type="entry name" value="TRANSCRIPTIONAL REGULATORY PROTEIN"/>
    <property type="match status" value="1"/>
</dbReference>
<name>A0A7W4YLA4_LEIAQ</name>
<dbReference type="GO" id="GO:0003700">
    <property type="term" value="F:DNA-binding transcription factor activity"/>
    <property type="evidence" value="ECO:0007669"/>
    <property type="project" value="TreeGrafter"/>
</dbReference>
<reference evidence="6 7" key="1">
    <citation type="submission" date="2020-08" db="EMBL/GenBank/DDBJ databases">
        <title>Sequencing the genomes of 1000 actinobacteria strains.</title>
        <authorList>
            <person name="Klenk H.-P."/>
        </authorList>
    </citation>
    <scope>NUCLEOTIDE SEQUENCE [LARGE SCALE GENOMIC DNA]</scope>
    <source>
        <strain evidence="6 7">DSM 20146</strain>
    </source>
</reference>
<dbReference type="RefSeq" id="WP_021757844.1">
    <property type="nucleotide sequence ID" value="NZ_JACHVP010000004.1"/>
</dbReference>